<feature type="domain" description="Myb/SANT-like" evidence="2">
    <location>
        <begin position="29"/>
        <end position="122"/>
    </location>
</feature>
<evidence type="ECO:0000313" key="4">
    <source>
        <dbReference type="Proteomes" id="UP001642482"/>
    </source>
</evidence>
<feature type="compositionally biased region" description="Polar residues" evidence="1">
    <location>
        <begin position="307"/>
        <end position="316"/>
    </location>
</feature>
<evidence type="ECO:0000313" key="3">
    <source>
        <dbReference type="EMBL" id="CAK7216316.1"/>
    </source>
</evidence>
<accession>A0ABP0B9W7</accession>
<dbReference type="InterPro" id="IPR024752">
    <property type="entry name" value="Myb/SANT-like_dom"/>
</dbReference>
<reference evidence="3 4" key="1">
    <citation type="submission" date="2024-01" db="EMBL/GenBank/DDBJ databases">
        <authorList>
            <person name="Allen C."/>
            <person name="Tagirdzhanova G."/>
        </authorList>
    </citation>
    <scope>NUCLEOTIDE SEQUENCE [LARGE SCALE GENOMIC DNA]</scope>
</reference>
<feature type="compositionally biased region" description="Low complexity" evidence="1">
    <location>
        <begin position="227"/>
        <end position="240"/>
    </location>
</feature>
<proteinExistence type="predicted"/>
<dbReference type="EMBL" id="CAWUHD010000020">
    <property type="protein sequence ID" value="CAK7216316.1"/>
    <property type="molecule type" value="Genomic_DNA"/>
</dbReference>
<dbReference type="Pfam" id="PF12776">
    <property type="entry name" value="Myb_DNA-bind_3"/>
    <property type="match status" value="1"/>
</dbReference>
<name>A0ABP0B9W7_9PEZI</name>
<dbReference type="PANTHER" id="PTHR46929">
    <property type="entry name" value="EXPRESSED PROTEIN"/>
    <property type="match status" value="1"/>
</dbReference>
<evidence type="ECO:0000256" key="1">
    <source>
        <dbReference type="SAM" id="MobiDB-lite"/>
    </source>
</evidence>
<sequence length="482" mass="51353">MSGDESPRSDPHSNVAAALLPWQKKPRFSWTPAYETTFFQSLCQSVHLGLRENMSFKPEAWNRALAMLREQGAYPTKSHLINKTDNARKKFRLWRGLMENPQFTFDPSTRIIKGSEEAWTAHLEKEPLARALRDRPFENAEYLEVLFPDVVGSGGQPKRVTKPRRKGPDNIPGGEAPPGTSIMRLANGPVVGSNANATPMRNNSGVTPTINSTPVPVPSSNTQQSRQQAGPGAQGNAGVQIRPTLQNTPQGPAQTSSIQPPPPPAQGAGGLRQGGVGGIGRAGNVAALTPPDETNGTSGAGQKRIAGNNTSAPATTSKRRRTEGSINTNSANRNRAESQANAAAAAAATSNVNQTPAGSRVSSISEGILPTAGRPAGAAGAPTGAVGSRADGLTSLLGDVLSKYAAAATLASATRWPEQAMEMFFSDFAEEEMEVQVRFAEKVLTDTNKAIMYCKMSMPLRKCWVNRLREAIRREALSRQGN</sequence>
<dbReference type="PANTHER" id="PTHR46929:SF3">
    <property type="entry name" value="MYB_SANT-LIKE DOMAIN-CONTAINING PROTEIN"/>
    <property type="match status" value="1"/>
</dbReference>
<feature type="compositionally biased region" description="Polar residues" evidence="1">
    <location>
        <begin position="193"/>
        <end position="226"/>
    </location>
</feature>
<feature type="compositionally biased region" description="Low complexity" evidence="1">
    <location>
        <begin position="329"/>
        <end position="355"/>
    </location>
</feature>
<evidence type="ECO:0000259" key="2">
    <source>
        <dbReference type="Pfam" id="PF12776"/>
    </source>
</evidence>
<dbReference type="Proteomes" id="UP001642482">
    <property type="component" value="Unassembled WGS sequence"/>
</dbReference>
<keyword evidence="4" id="KW-1185">Reference proteome</keyword>
<gene>
    <name evidence="3" type="ORF">SEUCBS140593_002828</name>
</gene>
<comment type="caution">
    <text evidence="3">The sequence shown here is derived from an EMBL/GenBank/DDBJ whole genome shotgun (WGS) entry which is preliminary data.</text>
</comment>
<feature type="compositionally biased region" description="Gly residues" evidence="1">
    <location>
        <begin position="267"/>
        <end position="281"/>
    </location>
</feature>
<organism evidence="3 4">
    <name type="scientific">Sporothrix eucalyptigena</name>
    <dbReference type="NCBI Taxonomy" id="1812306"/>
    <lineage>
        <taxon>Eukaryota</taxon>
        <taxon>Fungi</taxon>
        <taxon>Dikarya</taxon>
        <taxon>Ascomycota</taxon>
        <taxon>Pezizomycotina</taxon>
        <taxon>Sordariomycetes</taxon>
        <taxon>Sordariomycetidae</taxon>
        <taxon>Ophiostomatales</taxon>
        <taxon>Ophiostomataceae</taxon>
        <taxon>Sporothrix</taxon>
    </lineage>
</organism>
<protein>
    <recommendedName>
        <fullName evidence="2">Myb/SANT-like domain-containing protein</fullName>
    </recommendedName>
</protein>
<feature type="region of interest" description="Disordered" evidence="1">
    <location>
        <begin position="152"/>
        <end position="363"/>
    </location>
</feature>